<dbReference type="EC" id="2.4.2.1" evidence="7"/>
<dbReference type="Pfam" id="PF01048">
    <property type="entry name" value="PNP_UDP_1"/>
    <property type="match status" value="1"/>
</dbReference>
<dbReference type="GO" id="GO:0004731">
    <property type="term" value="F:purine-nucleoside phosphorylase activity"/>
    <property type="evidence" value="ECO:0007669"/>
    <property type="project" value="UniProtKB-EC"/>
</dbReference>
<comment type="catalytic activity">
    <reaction evidence="6">
        <text>a purine 2'-deoxy-D-ribonucleoside + phosphate = a purine nucleobase + 2-deoxy-alpha-D-ribose 1-phosphate</text>
        <dbReference type="Rhea" id="RHEA:36431"/>
        <dbReference type="ChEBI" id="CHEBI:26386"/>
        <dbReference type="ChEBI" id="CHEBI:43474"/>
        <dbReference type="ChEBI" id="CHEBI:57259"/>
        <dbReference type="ChEBI" id="CHEBI:142361"/>
        <dbReference type="EC" id="2.4.2.1"/>
    </reaction>
</comment>
<name>A0A4Y8PZY0_9BACL</name>
<dbReference type="NCBIfam" id="TIGR01697">
    <property type="entry name" value="PNPH-PUNA-XAPA"/>
    <property type="match status" value="1"/>
</dbReference>
<dbReference type="NCBIfam" id="NF006054">
    <property type="entry name" value="PRK08202.1"/>
    <property type="match status" value="1"/>
</dbReference>
<accession>A0A4Y8PZY0</accession>
<protein>
    <recommendedName>
        <fullName evidence="7">Purine nucleoside phosphorylase</fullName>
        <ecNumber evidence="7">2.4.2.1</ecNumber>
    </recommendedName>
    <alternativeName>
        <fullName evidence="7">Inosine-guanosine phosphorylase</fullName>
    </alternativeName>
</protein>
<dbReference type="InterPro" id="IPR011270">
    <property type="entry name" value="Pur_Nuc_Pase_Ino/Guo-sp"/>
</dbReference>
<feature type="binding site" evidence="8">
    <location>
        <position position="63"/>
    </location>
    <ligand>
        <name>phosphate</name>
        <dbReference type="ChEBI" id="CHEBI:43474"/>
    </ligand>
</feature>
<organism evidence="10 11">
    <name type="scientific">Paenibacillus athensensis</name>
    <dbReference type="NCBI Taxonomy" id="1967502"/>
    <lineage>
        <taxon>Bacteria</taxon>
        <taxon>Bacillati</taxon>
        <taxon>Bacillota</taxon>
        <taxon>Bacilli</taxon>
        <taxon>Bacillales</taxon>
        <taxon>Paenibacillaceae</taxon>
        <taxon>Paenibacillus</taxon>
    </lineage>
</organism>
<dbReference type="InterPro" id="IPR035994">
    <property type="entry name" value="Nucleoside_phosphorylase_sf"/>
</dbReference>
<gene>
    <name evidence="10" type="ORF">B5M42_14570</name>
</gene>
<dbReference type="NCBIfam" id="TIGR01700">
    <property type="entry name" value="PNPH"/>
    <property type="match status" value="1"/>
</dbReference>
<sequence length="305" mass="32650">MSGPRSRTISACGFRRSVRAFCSSCKFTSEVNPLISTTILESAVHLLPKLGDLRPTLGLILGSGLGSLAGELESAVSVPYEEIPHFPVSTVQGHAGRLVIGELQGKQVIAMQGRFHYYEGYSLDKVTFPVRVMHALGVRNLIVTNAAGAVHTGLTPGRLMLISDHLNFAFDNPLKGPNDSKLGVRFPDMSQPYAPRLLDVARQAAASEGLDVAQGVYAMMSGPSYETPAEIRMLRLLGADAVGMSTVPETLAARHIGIDVLGISCITNMAAGILPQPLSHHEVMETAELVKASFLSYMKAIISRL</sequence>
<evidence type="ECO:0000256" key="1">
    <source>
        <dbReference type="ARBA" id="ARBA00002678"/>
    </source>
</evidence>
<reference evidence="10 11" key="1">
    <citation type="submission" date="2017-03" db="EMBL/GenBank/DDBJ databases">
        <title>Isolation of Levoglucosan Utilizing Bacteria.</title>
        <authorList>
            <person name="Arya A.S."/>
        </authorList>
    </citation>
    <scope>NUCLEOTIDE SEQUENCE [LARGE SCALE GENOMIC DNA]</scope>
    <source>
        <strain evidence="10 11">MEC069</strain>
    </source>
</reference>
<dbReference type="PANTHER" id="PTHR11904">
    <property type="entry name" value="METHYLTHIOADENOSINE/PURINE NUCLEOSIDE PHOSPHORYLASE"/>
    <property type="match status" value="1"/>
</dbReference>
<feature type="binding site" evidence="8">
    <location>
        <begin position="114"/>
        <end position="116"/>
    </location>
    <ligand>
        <name>phosphate</name>
        <dbReference type="ChEBI" id="CHEBI:43474"/>
    </ligand>
</feature>
<dbReference type="Gene3D" id="3.40.50.1580">
    <property type="entry name" value="Nucleoside phosphorylase domain"/>
    <property type="match status" value="1"/>
</dbReference>
<keyword evidence="11" id="KW-1185">Reference proteome</keyword>
<comment type="pathway">
    <text evidence="2 7">Purine metabolism; purine nucleoside salvage.</text>
</comment>
<evidence type="ECO:0000313" key="11">
    <source>
        <dbReference type="Proteomes" id="UP000298246"/>
    </source>
</evidence>
<dbReference type="GO" id="GO:0009116">
    <property type="term" value="P:nucleoside metabolic process"/>
    <property type="evidence" value="ECO:0007669"/>
    <property type="project" value="InterPro"/>
</dbReference>
<feature type="domain" description="Nucleoside phosphorylase" evidence="9">
    <location>
        <begin position="57"/>
        <end position="302"/>
    </location>
</feature>
<evidence type="ECO:0000256" key="5">
    <source>
        <dbReference type="ARBA" id="ARBA00022679"/>
    </source>
</evidence>
<feature type="binding site" evidence="8">
    <location>
        <position position="146"/>
    </location>
    <ligand>
        <name>phosphate</name>
        <dbReference type="ChEBI" id="CHEBI:43474"/>
    </ligand>
</feature>
<evidence type="ECO:0000256" key="8">
    <source>
        <dbReference type="PIRSR" id="PIRSR000477-2"/>
    </source>
</evidence>
<evidence type="ECO:0000313" key="10">
    <source>
        <dbReference type="EMBL" id="TFE86582.1"/>
    </source>
</evidence>
<dbReference type="InterPro" id="IPR011268">
    <property type="entry name" value="Purine_phosphorylase"/>
</dbReference>
<dbReference type="PIRSF" id="PIRSF000477">
    <property type="entry name" value="PurNPase"/>
    <property type="match status" value="1"/>
</dbReference>
<comment type="caution">
    <text evidence="10">The sequence shown here is derived from an EMBL/GenBank/DDBJ whole genome shotgun (WGS) entry which is preliminary data.</text>
</comment>
<dbReference type="OrthoDB" id="1523230at2"/>
<dbReference type="AlphaFoldDB" id="A0A4Y8PZY0"/>
<dbReference type="UniPathway" id="UPA00606"/>
<dbReference type="SUPFAM" id="SSF53167">
    <property type="entry name" value="Purine and uridine phosphorylases"/>
    <property type="match status" value="1"/>
</dbReference>
<evidence type="ECO:0000256" key="3">
    <source>
        <dbReference type="ARBA" id="ARBA00006751"/>
    </source>
</evidence>
<dbReference type="GO" id="GO:0005737">
    <property type="term" value="C:cytoplasm"/>
    <property type="evidence" value="ECO:0007669"/>
    <property type="project" value="TreeGrafter"/>
</dbReference>
<evidence type="ECO:0000256" key="7">
    <source>
        <dbReference type="PIRNR" id="PIRNR000477"/>
    </source>
</evidence>
<dbReference type="CDD" id="cd09009">
    <property type="entry name" value="PNP-EcPNPII_like"/>
    <property type="match status" value="1"/>
</dbReference>
<feature type="binding site" evidence="8">
    <location>
        <position position="226"/>
    </location>
    <ligand>
        <name>a purine D-ribonucleoside</name>
        <dbReference type="ChEBI" id="CHEBI:142355"/>
    </ligand>
</feature>
<comment type="similarity">
    <text evidence="3 7">Belongs to the PNP/MTAP phosphorylase family.</text>
</comment>
<dbReference type="Proteomes" id="UP000298246">
    <property type="component" value="Unassembled WGS sequence"/>
</dbReference>
<evidence type="ECO:0000259" key="9">
    <source>
        <dbReference type="Pfam" id="PF01048"/>
    </source>
</evidence>
<feature type="binding site" evidence="8">
    <location>
        <position position="94"/>
    </location>
    <ligand>
        <name>phosphate</name>
        <dbReference type="ChEBI" id="CHEBI:43474"/>
    </ligand>
</feature>
<feature type="binding site" evidence="8">
    <location>
        <position position="268"/>
    </location>
    <ligand>
        <name>a purine D-ribonucleoside</name>
        <dbReference type="ChEBI" id="CHEBI:142355"/>
    </ligand>
</feature>
<keyword evidence="5 7" id="KW-0808">Transferase</keyword>
<dbReference type="EMBL" id="MYFO01000018">
    <property type="protein sequence ID" value="TFE86582.1"/>
    <property type="molecule type" value="Genomic_DNA"/>
</dbReference>
<dbReference type="InterPro" id="IPR000845">
    <property type="entry name" value="Nucleoside_phosphorylase_d"/>
</dbReference>
<feature type="binding site" evidence="8">
    <location>
        <position position="245"/>
    </location>
    <ligand>
        <name>phosphate</name>
        <dbReference type="ChEBI" id="CHEBI:43474"/>
    </ligand>
</feature>
<keyword evidence="4 7" id="KW-0328">Glycosyltransferase</keyword>
<comment type="function">
    <text evidence="1">The purine nucleoside phosphorylases catalyze the phosphorolytic breakdown of the N-glycosidic bond in the beta-(deoxy)ribonucleoside molecules, with the formation of the corresponding free purine bases and pentose-1-phosphate. Cleaves guanosine, inosine, 2'-deoxyguanosine and 2'-deoxyinosine.</text>
</comment>
<dbReference type="PANTHER" id="PTHR11904:SF9">
    <property type="entry name" value="PURINE NUCLEOSIDE PHOSPHORYLASE-RELATED"/>
    <property type="match status" value="1"/>
</dbReference>
<evidence type="ECO:0000256" key="6">
    <source>
        <dbReference type="ARBA" id="ARBA00048556"/>
    </source>
</evidence>
<proteinExistence type="inferred from homology"/>
<evidence type="ECO:0000256" key="2">
    <source>
        <dbReference type="ARBA" id="ARBA00005058"/>
    </source>
</evidence>
<evidence type="ECO:0000256" key="4">
    <source>
        <dbReference type="ARBA" id="ARBA00022676"/>
    </source>
</evidence>